<comment type="caution">
    <text evidence="2">The sequence shown here is derived from an EMBL/GenBank/DDBJ whole genome shotgun (WGS) entry which is preliminary data.</text>
</comment>
<feature type="domain" description="F-box" evidence="1">
    <location>
        <begin position="3"/>
        <end position="49"/>
    </location>
</feature>
<gene>
    <name evidence="2" type="ORF">ACAOBT_LOCUS13278</name>
</gene>
<dbReference type="SMART" id="SM00256">
    <property type="entry name" value="FBOX"/>
    <property type="match status" value="1"/>
</dbReference>
<dbReference type="Proteomes" id="UP001152888">
    <property type="component" value="Unassembled WGS sequence"/>
</dbReference>
<dbReference type="PANTHER" id="PTHR20872">
    <property type="match status" value="1"/>
</dbReference>
<reference evidence="2" key="1">
    <citation type="submission" date="2022-03" db="EMBL/GenBank/DDBJ databases">
        <authorList>
            <person name="Sayadi A."/>
        </authorList>
    </citation>
    <scope>NUCLEOTIDE SEQUENCE</scope>
</reference>
<keyword evidence="3" id="KW-1185">Reference proteome</keyword>
<accession>A0A9P0KNH3</accession>
<dbReference type="SUPFAM" id="SSF52047">
    <property type="entry name" value="RNI-like"/>
    <property type="match status" value="1"/>
</dbReference>
<name>A0A9P0KNH3_ACAOB</name>
<dbReference type="EMBL" id="CAKOFQ010006875">
    <property type="protein sequence ID" value="CAH1978880.1"/>
    <property type="molecule type" value="Genomic_DNA"/>
</dbReference>
<evidence type="ECO:0000259" key="1">
    <source>
        <dbReference type="PROSITE" id="PS50181"/>
    </source>
</evidence>
<dbReference type="SUPFAM" id="SSF81383">
    <property type="entry name" value="F-box domain"/>
    <property type="match status" value="1"/>
</dbReference>
<dbReference type="PROSITE" id="PS50181">
    <property type="entry name" value="FBOX"/>
    <property type="match status" value="1"/>
</dbReference>
<proteinExistence type="predicted"/>
<dbReference type="PANTHER" id="PTHR20872:SF1">
    <property type="entry name" value="F-BOX DOMAIN-CONTAINING PROTEIN"/>
    <property type="match status" value="1"/>
</dbReference>
<dbReference type="AlphaFoldDB" id="A0A9P0KNH3"/>
<organism evidence="2 3">
    <name type="scientific">Acanthoscelides obtectus</name>
    <name type="common">Bean weevil</name>
    <name type="synonym">Bruchus obtectus</name>
    <dbReference type="NCBI Taxonomy" id="200917"/>
    <lineage>
        <taxon>Eukaryota</taxon>
        <taxon>Metazoa</taxon>
        <taxon>Ecdysozoa</taxon>
        <taxon>Arthropoda</taxon>
        <taxon>Hexapoda</taxon>
        <taxon>Insecta</taxon>
        <taxon>Pterygota</taxon>
        <taxon>Neoptera</taxon>
        <taxon>Endopterygota</taxon>
        <taxon>Coleoptera</taxon>
        <taxon>Polyphaga</taxon>
        <taxon>Cucujiformia</taxon>
        <taxon>Chrysomeloidea</taxon>
        <taxon>Chrysomelidae</taxon>
        <taxon>Bruchinae</taxon>
        <taxon>Bruchini</taxon>
        <taxon>Acanthoscelides</taxon>
    </lineage>
</organism>
<dbReference type="Gene3D" id="3.80.10.10">
    <property type="entry name" value="Ribonuclease Inhibitor"/>
    <property type="match status" value="1"/>
</dbReference>
<dbReference type="Pfam" id="PF12937">
    <property type="entry name" value="F-box-like"/>
    <property type="match status" value="1"/>
</dbReference>
<sequence>MGSIWQDSIPLELISEIFKYLPRKDLYSCYHVCERWKRALDNAELWTKVTIYVDRDFVEKTTSTLTSHFFRHIKTLEFGWHTPLVHNRWLPLRVHDLTKKVVHYIFCLIEDNVQISSFKLFDWFELYPFRKIIYHLARFLKYQTKLRKLTLHNLVLPKSEYVKIFESSIGLNNCLTYFEVHNYFYNFDPIFDSDMFVTYLSRLRRLKVLKLDYIILSKNGVMDVIFESEQQEKTLELLEVIIDDTDIRSEVIPSVKWREFKKLCPYVHLSFVIKNICYYEQLEFIFMMGEIPLNSFSLVSGYKHNQSRSRNLRLTLTKMVEKCYKTLEYVKLDLRNNKENLESILLRIIYQCARLKRLVFDGIIHENMELFYEICLYHESARGLSVKILPHKYKSLMNIVHIYA</sequence>
<dbReference type="InterPro" id="IPR036047">
    <property type="entry name" value="F-box-like_dom_sf"/>
</dbReference>
<evidence type="ECO:0000313" key="3">
    <source>
        <dbReference type="Proteomes" id="UP001152888"/>
    </source>
</evidence>
<protein>
    <recommendedName>
        <fullName evidence="1">F-box domain-containing protein</fullName>
    </recommendedName>
</protein>
<dbReference type="Gene3D" id="1.20.1280.50">
    <property type="match status" value="1"/>
</dbReference>
<dbReference type="InterPro" id="IPR001810">
    <property type="entry name" value="F-box_dom"/>
</dbReference>
<dbReference type="OrthoDB" id="9974792at2759"/>
<dbReference type="InterPro" id="IPR032675">
    <property type="entry name" value="LRR_dom_sf"/>
</dbReference>
<evidence type="ECO:0000313" key="2">
    <source>
        <dbReference type="EMBL" id="CAH1978880.1"/>
    </source>
</evidence>